<evidence type="ECO:0000256" key="3">
    <source>
        <dbReference type="ARBA" id="ARBA00022801"/>
    </source>
</evidence>
<dbReference type="PANTHER" id="PTHR43176">
    <property type="entry name" value="3-HYDROXYISOBUTYRYL-COA HYDROLASE-RELATED"/>
    <property type="match status" value="1"/>
</dbReference>
<dbReference type="EC" id="3.1.2.4" evidence="2"/>
<proteinExistence type="predicted"/>
<comment type="catalytic activity">
    <reaction evidence="1">
        <text>3-hydroxy-2-methylpropanoyl-CoA + H2O = 3-hydroxy-2-methylpropanoate + CoA + H(+)</text>
        <dbReference type="Rhea" id="RHEA:20888"/>
        <dbReference type="ChEBI" id="CHEBI:11805"/>
        <dbReference type="ChEBI" id="CHEBI:15377"/>
        <dbReference type="ChEBI" id="CHEBI:15378"/>
        <dbReference type="ChEBI" id="CHEBI:57287"/>
        <dbReference type="ChEBI" id="CHEBI:57340"/>
        <dbReference type="EC" id="3.1.2.4"/>
    </reaction>
</comment>
<dbReference type="InterPro" id="IPR032259">
    <property type="entry name" value="HIBYL-CoA-H"/>
</dbReference>
<dbReference type="RefSeq" id="WP_014102532.1">
    <property type="nucleotide sequence ID" value="NC_016026.1"/>
</dbReference>
<dbReference type="SUPFAM" id="SSF52096">
    <property type="entry name" value="ClpP/crotonase"/>
    <property type="match status" value="1"/>
</dbReference>
<dbReference type="Proteomes" id="UP000009286">
    <property type="component" value="Chromosome"/>
</dbReference>
<sequence>MASQIITDPHLRVETHGSVGFLTLDRPQALNALTLGMIRGIHAALEAWRDDDGIRAIIIRGAGDRAFCAGGDVKAVYEAGVNVTDPDAKTAIARVYFADEYRMNRALFHFPKPIVAFMNGITMGGGYGVAGPCRFRIASEKTLFAMPEVGIGFFPDVGSVYFLTRASSPGVGLWLALTGQAVPASDMVYAGLADAFVPSADHDDLVTSIIHAANASTDARTAEVAIAALLPSGRGGAGASALARHAEAVAEVFKLESHLEKILQDSETSGNSFLNETARIVKTRAPLSLKITHEYMRRMQGASFDAVTAMDYRLAIAFMRDHDFYEGIRAALVDKDKDPHWSPAALGQVSSAMVDAYFSDNYPDLDAA</sequence>
<dbReference type="GO" id="GO:0003860">
    <property type="term" value="F:3-hydroxyisobutyryl-CoA hydrolase activity"/>
    <property type="evidence" value="ECO:0007669"/>
    <property type="project" value="UniProtKB-EC"/>
</dbReference>
<dbReference type="eggNOG" id="COG1024">
    <property type="taxonomic scope" value="Bacteria"/>
</dbReference>
<dbReference type="InterPro" id="IPR045004">
    <property type="entry name" value="ECH_dom"/>
</dbReference>
<gene>
    <name evidence="5" type="ordered locus">MICA_978</name>
</gene>
<dbReference type="Gene3D" id="3.90.226.10">
    <property type="entry name" value="2-enoyl-CoA Hydratase, Chain A, domain 1"/>
    <property type="match status" value="1"/>
</dbReference>
<dbReference type="OrthoDB" id="9790967at2"/>
<dbReference type="CDD" id="cd06558">
    <property type="entry name" value="crotonase-like"/>
    <property type="match status" value="1"/>
</dbReference>
<dbReference type="GO" id="GO:0016853">
    <property type="term" value="F:isomerase activity"/>
    <property type="evidence" value="ECO:0007669"/>
    <property type="project" value="UniProtKB-KW"/>
</dbReference>
<evidence type="ECO:0000313" key="6">
    <source>
        <dbReference type="Proteomes" id="UP000009286"/>
    </source>
</evidence>
<dbReference type="STRING" id="856793.MICA_978"/>
<feature type="domain" description="Enoyl-CoA hydratase/isomerase" evidence="4">
    <location>
        <begin position="19"/>
        <end position="358"/>
    </location>
</feature>
<name>G2KLT0_MICAA</name>
<dbReference type="PANTHER" id="PTHR43176:SF3">
    <property type="entry name" value="3-HYDROXYISOBUTYRYL-COA HYDROLASE, MITOCHONDRIAL"/>
    <property type="match status" value="1"/>
</dbReference>
<dbReference type="AlphaFoldDB" id="G2KLT0"/>
<evidence type="ECO:0000313" key="5">
    <source>
        <dbReference type="EMBL" id="AEP09309.1"/>
    </source>
</evidence>
<keyword evidence="6" id="KW-1185">Reference proteome</keyword>
<dbReference type="Pfam" id="PF16113">
    <property type="entry name" value="ECH_2"/>
    <property type="match status" value="1"/>
</dbReference>
<evidence type="ECO:0000256" key="1">
    <source>
        <dbReference type="ARBA" id="ARBA00001709"/>
    </source>
</evidence>
<dbReference type="InterPro" id="IPR029045">
    <property type="entry name" value="ClpP/crotonase-like_dom_sf"/>
</dbReference>
<dbReference type="EMBL" id="CP002382">
    <property type="protein sequence ID" value="AEP09309.1"/>
    <property type="molecule type" value="Genomic_DNA"/>
</dbReference>
<reference evidence="5 6" key="1">
    <citation type="journal article" date="2011" name="BMC Genomics">
        <title>Genomic insights into an obligate epibiotic bacterial predator: Micavibrio aeruginosavorus ARL-13.</title>
        <authorList>
            <person name="Wang Z."/>
            <person name="Kadouri D."/>
            <person name="Wu M."/>
        </authorList>
    </citation>
    <scope>NUCLEOTIDE SEQUENCE [LARGE SCALE GENOMIC DNA]</scope>
    <source>
        <strain evidence="5 6">ARL-13</strain>
    </source>
</reference>
<organism evidence="5 6">
    <name type="scientific">Micavibrio aeruginosavorus (strain ARL-13)</name>
    <dbReference type="NCBI Taxonomy" id="856793"/>
    <lineage>
        <taxon>Bacteria</taxon>
        <taxon>Pseudomonadati</taxon>
        <taxon>Bdellovibrionota</taxon>
        <taxon>Bdellovibrionia</taxon>
        <taxon>Bdellovibrionales</taxon>
        <taxon>Pseudobdellovibrionaceae</taxon>
        <taxon>Micavibrio</taxon>
    </lineage>
</organism>
<dbReference type="GO" id="GO:0006574">
    <property type="term" value="P:L-valine catabolic process"/>
    <property type="evidence" value="ECO:0007669"/>
    <property type="project" value="TreeGrafter"/>
</dbReference>
<accession>G2KLT0</accession>
<protein>
    <recommendedName>
        <fullName evidence="2">3-hydroxyisobutyryl-CoA hydrolase</fullName>
        <ecNumber evidence="2">3.1.2.4</ecNumber>
    </recommendedName>
</protein>
<dbReference type="NCBIfam" id="NF004127">
    <property type="entry name" value="PRK05617.1"/>
    <property type="match status" value="1"/>
</dbReference>
<dbReference type="KEGG" id="mai:MICA_978"/>
<evidence type="ECO:0000256" key="2">
    <source>
        <dbReference type="ARBA" id="ARBA00011915"/>
    </source>
</evidence>
<dbReference type="HOGENOM" id="CLU_009834_22_1_5"/>
<keyword evidence="3" id="KW-0378">Hydrolase</keyword>
<keyword evidence="5" id="KW-0413">Isomerase</keyword>
<evidence type="ECO:0000259" key="4">
    <source>
        <dbReference type="Pfam" id="PF16113"/>
    </source>
</evidence>